<dbReference type="InterPro" id="IPR007936">
    <property type="entry name" value="VapE-like_dom"/>
</dbReference>
<dbReference type="RefSeq" id="WP_258816697.1">
    <property type="nucleotide sequence ID" value="NZ_JANUGW010000006.1"/>
</dbReference>
<dbReference type="InterPro" id="IPR027417">
    <property type="entry name" value="P-loop_NTPase"/>
</dbReference>
<comment type="caution">
    <text evidence="3">The sequence shown here is derived from an EMBL/GenBank/DDBJ whole genome shotgun (WGS) entry which is preliminary data.</text>
</comment>
<dbReference type="Pfam" id="PF05272">
    <property type="entry name" value="VapE-like_dom"/>
    <property type="match status" value="1"/>
</dbReference>
<reference evidence="3 4" key="1">
    <citation type="submission" date="2022-08" db="EMBL/GenBank/DDBJ databases">
        <title>Reclassification of Massilia species as members of the genera Telluria, Duganella, Pseudoduganella, Mokoshia gen. nov. and Zemynaea gen. nov. using orthogonal and non-orthogonal genome-based approaches.</title>
        <authorList>
            <person name="Bowman J.P."/>
        </authorList>
    </citation>
    <scope>NUCLEOTIDE SEQUENCE [LARGE SCALE GENOMIC DNA]</scope>
    <source>
        <strain evidence="3 4">JCM 31316</strain>
    </source>
</reference>
<evidence type="ECO:0000259" key="2">
    <source>
        <dbReference type="SMART" id="SM00943"/>
    </source>
</evidence>
<name>A0ABT1ZQE2_9BURK</name>
<sequence>MVEKENAHGGQDRGRKERCKEEEARVEAYDVNDATSSPRATPSFSVTARVIRPHDLETYIKNGLQLIPLHRYDATDMKGKPRGKSPRDKAWSTKDYDSRQVVEKAARFNTNVGVRLSAEVMVLDVDPRNFGADDAGKPIDCLAKFVASTGLDLSTAPHTITGSGGDHFWFRKPADVSLLDSLHDFPGIEFKSYGRQVVAAGSVHPCGRHYEWDDFAPSLGEMPMLPDSLLRLIRRPTRAYRDAAGLGELTPEMLAETLEQLDPEDFQDHDEWLNLMMACHHATAGEGRQEFIDWSTGDDKYADDGWIIGRRWDSLHTSTSTRPVTVRYLHKVVQEHGGKVARVAPEDDFEVVFVEEDDQLPTLRRMKNGKPESSFPNCLKLVRHINSQLGLIYDEFGCGVHLVAARLPWSVDVGRRLDDDVVRRIRQYLVEITDMNWSKEDVLEAVLTLARDNPVHPVRDYLSSLTWDGVPRIDTLLVKYAGATDNSYVRAIGAKVLIAAVRRVRQPGCKFDNVIVLEGSQGCGKSSFVKSLSPNIEWFSDSPIGNTESKDAPLSLQGRWIIELGEMSVLSKSGVEALKAFVSSSIDHVRRPYGRLHEELRRQCIFIGTTNQASYLKDQTGNRRFWPVKVNTIDLDALLADRDQLWAEAAAREALGESLLLPQELWGVAAVEQEERVADDPWVDIVRAYLDRSTNWDGKEIVEVEPPDRVHSATLLSEALSIRPGDQRPEHTQRLKVVMEKHLGWKHKANLRAGPEGKQGRGYLRQ</sequence>
<dbReference type="InterPro" id="IPR015330">
    <property type="entry name" value="DNA_primase/pol_bifunc_N"/>
</dbReference>
<dbReference type="SUPFAM" id="SSF56747">
    <property type="entry name" value="Prim-pol domain"/>
    <property type="match status" value="1"/>
</dbReference>
<accession>A0ABT1ZQE2</accession>
<evidence type="ECO:0000256" key="1">
    <source>
        <dbReference type="SAM" id="MobiDB-lite"/>
    </source>
</evidence>
<dbReference type="PANTHER" id="PTHR34985:SF1">
    <property type="entry name" value="SLR0554 PROTEIN"/>
    <property type="match status" value="1"/>
</dbReference>
<feature type="compositionally biased region" description="Basic and acidic residues" evidence="1">
    <location>
        <begin position="1"/>
        <end position="28"/>
    </location>
</feature>
<organism evidence="3 4">
    <name type="scientific">Massilia pinisoli</name>
    <dbReference type="NCBI Taxonomy" id="1772194"/>
    <lineage>
        <taxon>Bacteria</taxon>
        <taxon>Pseudomonadati</taxon>
        <taxon>Pseudomonadota</taxon>
        <taxon>Betaproteobacteria</taxon>
        <taxon>Burkholderiales</taxon>
        <taxon>Oxalobacteraceae</taxon>
        <taxon>Telluria group</taxon>
        <taxon>Massilia</taxon>
    </lineage>
</organism>
<dbReference type="InterPro" id="IPR014819">
    <property type="entry name" value="PriCT_2"/>
</dbReference>
<feature type="region of interest" description="Disordered" evidence="1">
    <location>
        <begin position="1"/>
        <end position="41"/>
    </location>
</feature>
<feature type="domain" description="DNA primase/polymerase bifunctional N-terminal" evidence="2">
    <location>
        <begin position="56"/>
        <end position="229"/>
    </location>
</feature>
<dbReference type="Proteomes" id="UP001204151">
    <property type="component" value="Unassembled WGS sequence"/>
</dbReference>
<feature type="region of interest" description="Disordered" evidence="1">
    <location>
        <begin position="75"/>
        <end position="95"/>
    </location>
</feature>
<proteinExistence type="predicted"/>
<dbReference type="SUPFAM" id="SSF52540">
    <property type="entry name" value="P-loop containing nucleoside triphosphate hydrolases"/>
    <property type="match status" value="1"/>
</dbReference>
<dbReference type="Pfam" id="PF08707">
    <property type="entry name" value="PriCT_2"/>
    <property type="match status" value="1"/>
</dbReference>
<evidence type="ECO:0000313" key="3">
    <source>
        <dbReference type="EMBL" id="MCS0582128.1"/>
    </source>
</evidence>
<keyword evidence="4" id="KW-1185">Reference proteome</keyword>
<dbReference type="SMART" id="SM00943">
    <property type="entry name" value="Prim-Pol"/>
    <property type="match status" value="1"/>
</dbReference>
<evidence type="ECO:0000313" key="4">
    <source>
        <dbReference type="Proteomes" id="UP001204151"/>
    </source>
</evidence>
<dbReference type="Pfam" id="PF09250">
    <property type="entry name" value="Prim-Pol"/>
    <property type="match status" value="1"/>
</dbReference>
<dbReference type="PANTHER" id="PTHR34985">
    <property type="entry name" value="SLR0554 PROTEIN"/>
    <property type="match status" value="1"/>
</dbReference>
<dbReference type="CDD" id="cd04859">
    <property type="entry name" value="Prim_Pol"/>
    <property type="match status" value="1"/>
</dbReference>
<gene>
    <name evidence="3" type="ORF">NX784_11045</name>
</gene>
<protein>
    <submittedName>
        <fullName evidence="3">Bifunctional DNA primase/polymerase</fullName>
    </submittedName>
</protein>
<dbReference type="EMBL" id="JANUGW010000006">
    <property type="protein sequence ID" value="MCS0582128.1"/>
    <property type="molecule type" value="Genomic_DNA"/>
</dbReference>